<feature type="transmembrane region" description="Helical" evidence="2">
    <location>
        <begin position="208"/>
        <end position="228"/>
    </location>
</feature>
<accession>A0AAJ8BSD6</accession>
<organism evidence="3">
    <name type="scientific">Aspergillus niger</name>
    <dbReference type="NCBI Taxonomy" id="5061"/>
    <lineage>
        <taxon>Eukaryota</taxon>
        <taxon>Fungi</taxon>
        <taxon>Dikarya</taxon>
        <taxon>Ascomycota</taxon>
        <taxon>Pezizomycotina</taxon>
        <taxon>Eurotiomycetes</taxon>
        <taxon>Eurotiomycetidae</taxon>
        <taxon>Eurotiales</taxon>
        <taxon>Aspergillaceae</taxon>
        <taxon>Aspergillus</taxon>
        <taxon>Aspergillus subgen. Circumdati</taxon>
    </lineage>
</organism>
<reference evidence="3" key="2">
    <citation type="submission" date="2025-08" db="UniProtKB">
        <authorList>
            <consortium name="RefSeq"/>
        </authorList>
    </citation>
    <scope>IDENTIFICATION</scope>
</reference>
<keyword evidence="2" id="KW-0812">Transmembrane</keyword>
<evidence type="ECO:0000256" key="1">
    <source>
        <dbReference type="SAM" id="MobiDB-lite"/>
    </source>
</evidence>
<name>A0AAJ8BSD6_ASPNG</name>
<gene>
    <name evidence="3" type="ORF">An17g01230</name>
</gene>
<evidence type="ECO:0000256" key="2">
    <source>
        <dbReference type="SAM" id="Phobius"/>
    </source>
</evidence>
<sequence>MVPAKCDSNSQHKNTGKATASTGSAPWLATFFPGLHEQSDAGGEGRRCISARLTASRASVGKACLSPTRRWAAAVGRQPRDDEVAVLHASRDKPPSKTCQATTPPPTPPPHHPSSIILLGSFGSLMVIQVTWLSPLSPFSHAIPKGGADGWNTLSWLFWAGAVCIGGTWDKEPVREEKKVGNGYLVPGFGMEDVAPLEMIVSSLCRMVSILISMLVVYLVTTVVYRHLQIQTQTQS</sequence>
<feature type="region of interest" description="Disordered" evidence="1">
    <location>
        <begin position="1"/>
        <end position="22"/>
    </location>
</feature>
<dbReference type="KEGG" id="ang:An17g01230"/>
<protein>
    <submittedName>
        <fullName evidence="3">Uncharacterized protein</fullName>
    </submittedName>
</protein>
<feature type="region of interest" description="Disordered" evidence="1">
    <location>
        <begin position="88"/>
        <end position="113"/>
    </location>
</feature>
<dbReference type="VEuPathDB" id="FungiDB:An17g01230"/>
<feature type="compositionally biased region" description="Polar residues" evidence="1">
    <location>
        <begin position="7"/>
        <end position="22"/>
    </location>
</feature>
<proteinExistence type="predicted"/>
<dbReference type="RefSeq" id="XP_059602813.1">
    <property type="nucleotide sequence ID" value="XM_059745455.1"/>
</dbReference>
<keyword evidence="2" id="KW-1133">Transmembrane helix</keyword>
<reference evidence="3" key="1">
    <citation type="submission" date="2025-02" db="EMBL/GenBank/DDBJ databases">
        <authorList>
            <consortium name="NCBI Genome Project"/>
        </authorList>
    </citation>
    <scope>NUCLEOTIDE SEQUENCE</scope>
</reference>
<feature type="compositionally biased region" description="Pro residues" evidence="1">
    <location>
        <begin position="103"/>
        <end position="112"/>
    </location>
</feature>
<keyword evidence="2" id="KW-0472">Membrane</keyword>
<dbReference type="AlphaFoldDB" id="A0AAJ8BSD6"/>
<dbReference type="GeneID" id="84593582"/>
<evidence type="ECO:0000313" key="3">
    <source>
        <dbReference type="RefSeq" id="XP_059602813.1"/>
    </source>
</evidence>